<keyword evidence="3" id="KW-0732">Signal</keyword>
<feature type="active site" description="Proton acceptor" evidence="6">
    <location>
        <position position="374"/>
    </location>
</feature>
<feature type="compositionally biased region" description="Polar residues" evidence="7">
    <location>
        <begin position="1511"/>
        <end position="1520"/>
    </location>
</feature>
<dbReference type="Pfam" id="PF13734">
    <property type="entry name" value="Inhibitor_I69"/>
    <property type="match status" value="1"/>
</dbReference>
<dbReference type="InterPro" id="IPR008979">
    <property type="entry name" value="Galactose-bd-like_sf"/>
</dbReference>
<dbReference type="InterPro" id="IPR012334">
    <property type="entry name" value="Pectin_lyas_fold"/>
</dbReference>
<dbReference type="SUPFAM" id="SSF49464">
    <property type="entry name" value="Carboxypeptidase regulatory domain-like"/>
    <property type="match status" value="1"/>
</dbReference>
<evidence type="ECO:0000256" key="5">
    <source>
        <dbReference type="ARBA" id="ARBA00022807"/>
    </source>
</evidence>
<dbReference type="EMBL" id="PGXC01000010">
    <property type="protein sequence ID" value="PKK89868.1"/>
    <property type="molecule type" value="Genomic_DNA"/>
</dbReference>
<keyword evidence="2" id="KW-0645">Protease</keyword>
<feature type="region of interest" description="Disordered" evidence="7">
    <location>
        <begin position="2938"/>
        <end position="2968"/>
    </location>
</feature>
<dbReference type="Gene3D" id="2.60.40.1120">
    <property type="entry name" value="Carboxypeptidase-like, regulatory domain"/>
    <property type="match status" value="1"/>
</dbReference>
<dbReference type="InterPro" id="IPR025896">
    <property type="entry name" value="Spi_Prtas-inh"/>
</dbReference>
<dbReference type="InterPro" id="IPR044934">
    <property type="entry name" value="Streptopain_sf"/>
</dbReference>
<dbReference type="Proteomes" id="UP000233256">
    <property type="component" value="Unassembled WGS sequence"/>
</dbReference>
<comment type="similarity">
    <text evidence="1">Belongs to the peptidase C10 family.</text>
</comment>
<dbReference type="Pfam" id="PF13620">
    <property type="entry name" value="CarboxypepD_reg"/>
    <property type="match status" value="1"/>
</dbReference>
<dbReference type="Gene3D" id="3.90.70.50">
    <property type="entry name" value="Peptidase C10, streptopain"/>
    <property type="match status" value="1"/>
</dbReference>
<dbReference type="Gene3D" id="2.160.20.10">
    <property type="entry name" value="Single-stranded right-handed beta-helix, Pectin lyase-like"/>
    <property type="match status" value="1"/>
</dbReference>
<evidence type="ECO:0000256" key="7">
    <source>
        <dbReference type="SAM" id="MobiDB-lite"/>
    </source>
</evidence>
<dbReference type="SUPFAM" id="SSF51126">
    <property type="entry name" value="Pectin lyase-like"/>
    <property type="match status" value="1"/>
</dbReference>
<dbReference type="InterPro" id="IPR038765">
    <property type="entry name" value="Papain-like_cys_pep_sf"/>
</dbReference>
<dbReference type="InterPro" id="IPR008969">
    <property type="entry name" value="CarboxyPept-like_regulatory"/>
</dbReference>
<dbReference type="InterPro" id="IPR000200">
    <property type="entry name" value="Peptidase_C10"/>
</dbReference>
<organism evidence="9 10">
    <name type="scientific">Candidatus Wallbacteria bacterium HGW-Wallbacteria-1</name>
    <dbReference type="NCBI Taxonomy" id="2013854"/>
    <lineage>
        <taxon>Bacteria</taxon>
        <taxon>Candidatus Walliibacteriota</taxon>
    </lineage>
</organism>
<feature type="active site" description="Nucleophile" evidence="6">
    <location>
        <position position="225"/>
    </location>
</feature>
<proteinExistence type="inferred from homology"/>
<evidence type="ECO:0000259" key="8">
    <source>
        <dbReference type="Pfam" id="PF13734"/>
    </source>
</evidence>
<dbReference type="GO" id="GO:0006508">
    <property type="term" value="P:proteolysis"/>
    <property type="evidence" value="ECO:0007669"/>
    <property type="project" value="InterPro"/>
</dbReference>
<dbReference type="PRINTS" id="PR00797">
    <property type="entry name" value="STREPTOPAIN"/>
</dbReference>
<evidence type="ECO:0000256" key="6">
    <source>
        <dbReference type="PIRSR" id="PIRSR600200-1"/>
    </source>
</evidence>
<feature type="domain" description="Spi protease inhibitor" evidence="8">
    <location>
        <begin position="43"/>
        <end position="131"/>
    </location>
</feature>
<reference evidence="9 10" key="1">
    <citation type="journal article" date="2017" name="ISME J.">
        <title>Potential for microbial H2 and metal transformations associated with novel bacteria and archaea in deep terrestrial subsurface sediments.</title>
        <authorList>
            <person name="Hernsdorf A.W."/>
            <person name="Amano Y."/>
            <person name="Miyakawa K."/>
            <person name="Ise K."/>
            <person name="Suzuki Y."/>
            <person name="Anantharaman K."/>
            <person name="Probst A."/>
            <person name="Burstein D."/>
            <person name="Thomas B.C."/>
            <person name="Banfield J.F."/>
        </authorList>
    </citation>
    <scope>NUCLEOTIDE SEQUENCE [LARGE SCALE GENOMIC DNA]</scope>
    <source>
        <strain evidence="9">HGW-Wallbacteria-1</strain>
    </source>
</reference>
<dbReference type="SUPFAM" id="SSF54001">
    <property type="entry name" value="Cysteine proteinases"/>
    <property type="match status" value="1"/>
</dbReference>
<gene>
    <name evidence="9" type="ORF">CVV64_11995</name>
</gene>
<feature type="region of interest" description="Disordered" evidence="7">
    <location>
        <begin position="1511"/>
        <end position="1535"/>
    </location>
</feature>
<protein>
    <recommendedName>
        <fullName evidence="8">Spi protease inhibitor domain-containing protein</fullName>
    </recommendedName>
</protein>
<evidence type="ECO:0000256" key="3">
    <source>
        <dbReference type="ARBA" id="ARBA00022729"/>
    </source>
</evidence>
<dbReference type="SUPFAM" id="SSF49785">
    <property type="entry name" value="Galactose-binding domain-like"/>
    <property type="match status" value="5"/>
</dbReference>
<keyword evidence="5" id="KW-0788">Thiol protease</keyword>
<evidence type="ECO:0000256" key="1">
    <source>
        <dbReference type="ARBA" id="ARBA00009693"/>
    </source>
</evidence>
<dbReference type="GO" id="GO:0008234">
    <property type="term" value="F:cysteine-type peptidase activity"/>
    <property type="evidence" value="ECO:0007669"/>
    <property type="project" value="InterPro"/>
</dbReference>
<evidence type="ECO:0000256" key="4">
    <source>
        <dbReference type="ARBA" id="ARBA00022801"/>
    </source>
</evidence>
<evidence type="ECO:0000313" key="9">
    <source>
        <dbReference type="EMBL" id="PKK89868.1"/>
    </source>
</evidence>
<dbReference type="Gene3D" id="2.60.120.260">
    <property type="entry name" value="Galactose-binding domain-like"/>
    <property type="match status" value="5"/>
</dbReference>
<evidence type="ECO:0000313" key="10">
    <source>
        <dbReference type="Proteomes" id="UP000233256"/>
    </source>
</evidence>
<sequence length="3193" mass="331450">MPEHNQFKPAHKFSSMAALFFLFSLIMLQSFTPLPIGFIAFAAEIDSSAALVAASGWLRLGTDPIESFSDREPGFVETFTGEDLKPLFHAVSLIPEGYILISADDRIEPVISFSPRGSFSPDRTLNPLAALVFPDMETRLTAVSPIIEKDSQEAAPQTESADETAIADRWSLFTEIGSLTAPSMKEVSVSDERVAPLITTRWGQSTYNGDNLYNYYTPSNWLSGCVATAMGQVMFFHQHPTTGVGTASFSITVDGASENRNLRGGDGSGGAYLWGSMPAVPDGSITVAQRQAIGNLLHDAGISVNMAYTSGDSSTDTLKSALVLKSTFGYTNAVRGYNSTNDLGAALTEMVNPNLDAGLPVIFGIATLDNSAGHAVVCDGYGYNNSNLYHHLNMGWTGSQDAWYDLPTVDTTSRTYDKVYKCVYNIFKTGTGEIISGRVLDTAGQPVTGATVTATKSGGGQYQATTDAKGIYALKAIPASASYSIQPAKTGLTFSAQTVSTGASSDLAATSGNRWAVDFQASASTFPTISSAAIATDNSYVDINFSEGVFANSNSTGGLDATDLALTFAANGGTATNVTKGALNKITGGALAGGETSARLSLTITGTPSGHETIELRPAGASSIYDNQGNAMSTAQTTGAINLYGSSGPVVTMVSSTTADGSYRVGAAIAVTVTFSAAVNVTGQPRIQLETGANDRYANYSAGSGTATLTFNYTVQATDTSSDLDYRTTTSLELNEGTIKSTTDLNAILTLPSPGSVKSLAGQKALAVDTTQPTVLSVSSSTSDGTYGPDQVVNVTVTFSENVRVDIQESGPTLLMQVGNGGRDAQYSTGTGTTFLSFSYTVVTGDTSADLDCVDTGSLVTNGSAITDTAGNAAILTLPAPGTPFSLGANKNIRIDGQAASITSVTCSSPDGSYRSGETLTITLNFSENVIVTGTPKLSLASAALNPGTASLASGSGTTALNFTYTIRDNDNSSDLDVFSTTLDLSSATVKDANGNPVNPTIPSPGTPGSLSAARQIVLDTAKPLFQGGSVAAGNSWATISFNESVFGDVDAGTPIAADDLAVAFESNGGGAIALSIASLTRTDGSPLLGGETSVKANLTIQGGASGVETFKLTPTAADRIFDSAGNAMGQTTESSQMTLSRQVLYVKSGASGNNSGSTWANAFPELRDALTASVTGDQIWVAAGTYKPTSVSDRTVVFATKAGVSIIGGFAGTELSVDQRNWRTNRTILSGDIGTASLSTDNSIHVVDASAGGTLDGLVITGGYADGQTGNSGRGGAILASGASGSAALMVRNCELSANYALTQGGACYFTASGVTLETCTVLTNSAGQEGGAIYYQSCTGGIITGCLFKGNSSARSGAMTLNFSTPPVHNSIFFENTATERGGALTISGYEPAVANCTFQSNTSTLGRDLFCYNSSPKISSSVFWSATPLPQGTLAVSSQGAYPQFLNCDIQGCGASGDGWSASIGTDLGFNLDTDPGFTAAADVDGADNIFPSADDGLRQTSASAMLNSGDASTATSKDILGNPRPSGPAPDMGPYEGPASLTPYIVSVTSPTPSKAFGTGGSLSITVNFNIAVTVAGSPTLDLNTGQDNGAAIYASGSTTTALTFTYTVIQGDLSQNLDYMDPTSLKLNGGSITAPGGAAVLTLPPTGSASSLGGSTSIVLDTIAPSDVAIGTLSADNLWVRLNFSEGLYGDQAALTPLATGDFSLLFTANGGTATGASITGITKVDGTPLTGGETDVRVLLSVTGTPSGAETIEVKAAGAGLIFDIAGNPAPDTLTTGQINLNPPGAPRVVSLAFNVADDFYRSGDVITMSMTFDKAVTVTGSPKLKLSTGTADAAAAFTGGSATTILTFSYTVVSTDETGLMALDQSGIDALDLSSATIVAATGGIPAATLLPEKGAAGSLGQSGTVVLDNTGPLLTSGTIAEFNAHAVLNFSEGVFRSSAGTGGLQPGDLKLTFAANGGTAGGVSITALKTITGTDLKGGEKTIHALLSVLSRASGSETIDIGLASTAQVYDRAGNPAGLTPGGATVETGTTGPMRLFPWTSGSPPVFRGVLNAMVMDRNIPLTLDLTPWESDPEDGIEGATTLRWTVSGQDSCTVTGFESDNDILTFTPATDFTGADNLTLTLTDSDGNSVQTDLDMVWIPHTSSKLPPVSWSSSMTSWPGYPITSLGDGKAIYQQDFAAKVGTSADSWITLDLGSDKIVSRIVVVNDGEYGATAVSVSGAPEDSPTQFQSLSYNGNLSGEAGTPRATTLCINPAKVRYLRLLFTGFHLSGWFQMNEIEVWGDTAGTAASRAIASASSAPLPKPGRGAELLVDGQVTLNGDWSANHGGNPVEIKLDLGETTEVWGFSMYNDGVYGVSRVRLLAAETDNPASYQMQGAWDDLSSRSGEPLENKRFTQPFQGRYLIFSVSGFINDTSVGINEIQVFGQGAAGTGTERIAISTISTTPQGYPGFGASKLKDGLYFFNSDYAVWNKGAATEVLLDMSADRSIDYLKVFNDGQYGATGVSVEIAVDDASGQPQSWTAAGSFTGLDTTAGTPRPNTLEIEGTVTARWVRLKFTAFADSQWFQMNEIETWGPSGQTPSASGKVAIVSIVSSVAAFPGYGADTLHDGASVFNSDFACRNSGTETALTLDLGSDKSFNSLNLVNDGEFGTSAISVDAATAANPANFTSLGDFSGLMGQTGSPTSNRIVLPATTARYVRVRARTFLDPIWFQLNEIEILNGDSASRVVASEISSDTTPIPGYGTDSLSDNERTFNGDFACRHSARVTLYFDFGSDVRINRVVHVNDGQYGAAAVTVKWASSASPSTWNTAGSFNLSRNNDNPSEDSLTFATITCRYISLVYDSFGDATWFQLNEIEFYEDAASEGMASESSYRVFISARPAVEERAAEETFTGMPATTVPATAPTTSSITPGTSPASIRITETGWILLSDSSEDSGKGSGEGSDGSSDGSSIKNGEDEVHNPLNVPVLTADQTRPGHFPLDVLILDFQYSNEVTKQETPLMKLPAVLVIITEKTSLSESLIPNILEKAGTNVLYLNKSQWNSKSPEEHLADVRDCLKSSIIAIDPIESVSAYAAGNQFSSCQLLNIMDQLNSGESNCSEINISEFKSLVKQWTVASEVEISKHVKIQTALKFLKILERLKAADSPENYPESYYESFRSLNTEKMKKLRRATLHFLLLMSSGNYDF</sequence>
<evidence type="ECO:0000256" key="2">
    <source>
        <dbReference type="ARBA" id="ARBA00022670"/>
    </source>
</evidence>
<name>A0A2N1PNE1_9BACT</name>
<accession>A0A2N1PNE1</accession>
<dbReference type="InterPro" id="IPR011050">
    <property type="entry name" value="Pectin_lyase_fold/virulence"/>
</dbReference>
<dbReference type="Pfam" id="PF01640">
    <property type="entry name" value="Peptidase_C10"/>
    <property type="match status" value="1"/>
</dbReference>
<comment type="caution">
    <text evidence="9">The sequence shown here is derived from an EMBL/GenBank/DDBJ whole genome shotgun (WGS) entry which is preliminary data.</text>
</comment>
<feature type="region of interest" description="Disordered" evidence="7">
    <location>
        <begin position="2904"/>
        <end position="2923"/>
    </location>
</feature>
<keyword evidence="4" id="KW-0378">Hydrolase</keyword>